<keyword evidence="3" id="KW-1185">Reference proteome</keyword>
<comment type="caution">
    <text evidence="2">The sequence shown here is derived from an EMBL/GenBank/DDBJ whole genome shotgun (WGS) entry which is preliminary data.</text>
</comment>
<feature type="compositionally biased region" description="Polar residues" evidence="1">
    <location>
        <begin position="50"/>
        <end position="61"/>
    </location>
</feature>
<dbReference type="Proteomes" id="UP001497480">
    <property type="component" value="Unassembled WGS sequence"/>
</dbReference>
<gene>
    <name evidence="2" type="ORF">LLUT_LOCUS32734</name>
</gene>
<accession>A0AAV1YDQ1</accession>
<organism evidence="2 3">
    <name type="scientific">Lupinus luteus</name>
    <name type="common">European yellow lupine</name>
    <dbReference type="NCBI Taxonomy" id="3873"/>
    <lineage>
        <taxon>Eukaryota</taxon>
        <taxon>Viridiplantae</taxon>
        <taxon>Streptophyta</taxon>
        <taxon>Embryophyta</taxon>
        <taxon>Tracheophyta</taxon>
        <taxon>Spermatophyta</taxon>
        <taxon>Magnoliopsida</taxon>
        <taxon>eudicotyledons</taxon>
        <taxon>Gunneridae</taxon>
        <taxon>Pentapetalae</taxon>
        <taxon>rosids</taxon>
        <taxon>fabids</taxon>
        <taxon>Fabales</taxon>
        <taxon>Fabaceae</taxon>
        <taxon>Papilionoideae</taxon>
        <taxon>50 kb inversion clade</taxon>
        <taxon>genistoids sensu lato</taxon>
        <taxon>core genistoids</taxon>
        <taxon>Genisteae</taxon>
        <taxon>Lupinus</taxon>
    </lineage>
</organism>
<reference evidence="2 3" key="1">
    <citation type="submission" date="2024-03" db="EMBL/GenBank/DDBJ databases">
        <authorList>
            <person name="Martinez-Hernandez J."/>
        </authorList>
    </citation>
    <scope>NUCLEOTIDE SEQUENCE [LARGE SCALE GENOMIC DNA]</scope>
</reference>
<dbReference type="AlphaFoldDB" id="A0AAV1YDQ1"/>
<feature type="region of interest" description="Disordered" evidence="1">
    <location>
        <begin position="43"/>
        <end position="67"/>
    </location>
</feature>
<dbReference type="EMBL" id="CAXHTB010000023">
    <property type="protein sequence ID" value="CAL0331674.1"/>
    <property type="molecule type" value="Genomic_DNA"/>
</dbReference>
<name>A0AAV1YDQ1_LUPLU</name>
<sequence>MDEDLLLSGPPNPIEFWFKGMTFSSKTINDGLNLKAKSATKKGSTLLKPTASQLAKQNQPTKKVDSR</sequence>
<protein>
    <submittedName>
        <fullName evidence="2">Uncharacterized protein</fullName>
    </submittedName>
</protein>
<evidence type="ECO:0000313" key="3">
    <source>
        <dbReference type="Proteomes" id="UP001497480"/>
    </source>
</evidence>
<evidence type="ECO:0000256" key="1">
    <source>
        <dbReference type="SAM" id="MobiDB-lite"/>
    </source>
</evidence>
<evidence type="ECO:0000313" key="2">
    <source>
        <dbReference type="EMBL" id="CAL0331674.1"/>
    </source>
</evidence>
<proteinExistence type="predicted"/>